<feature type="transmembrane region" description="Helical" evidence="6">
    <location>
        <begin position="186"/>
        <end position="209"/>
    </location>
</feature>
<keyword evidence="4 6" id="KW-1133">Transmembrane helix</keyword>
<feature type="domain" description="EamA" evidence="7">
    <location>
        <begin position="7"/>
        <end position="142"/>
    </location>
</feature>
<keyword evidence="2" id="KW-1003">Cell membrane</keyword>
<dbReference type="AlphaFoldDB" id="A0A235C137"/>
<evidence type="ECO:0000256" key="3">
    <source>
        <dbReference type="ARBA" id="ARBA00022692"/>
    </source>
</evidence>
<feature type="transmembrane region" description="Helical" evidence="6">
    <location>
        <begin position="215"/>
        <end position="234"/>
    </location>
</feature>
<feature type="transmembrane region" description="Helical" evidence="6">
    <location>
        <begin position="7"/>
        <end position="29"/>
    </location>
</feature>
<feature type="transmembrane region" description="Helical" evidence="6">
    <location>
        <begin position="246"/>
        <end position="263"/>
    </location>
</feature>
<gene>
    <name evidence="8" type="ORF">CH333_00635</name>
</gene>
<feature type="transmembrane region" description="Helical" evidence="6">
    <location>
        <begin position="269"/>
        <end position="286"/>
    </location>
</feature>
<sequence length="300" mass="33880">MEKQRLAYTYAIIAVLLWSTVASAFKISLRYLDSLQLLFFASITSVVILFIILLIQKKFALFKKYSKKDYLHSALLAFLNPFLYYVVLFKAYSLLPAQEAQPLNYTWPIMLVLLSIPLLKQKIKFKSILAITISFVGVIIIGTRGNLTSLKFSNPQGVLLAVGSSVIWALFWIYNMKDKRDETAKLFLNFLFGSVFISIAILSFSKIVIPPINGLLSSIYVGLFEMGITFLVWLKALKLSKTTARVSNLIFLAPFISLIFIHRIVGEKILFSTIVGLILIVTGIITQQYKIRLDPTLSNS</sequence>
<evidence type="ECO:0000256" key="4">
    <source>
        <dbReference type="ARBA" id="ARBA00022989"/>
    </source>
</evidence>
<feature type="transmembrane region" description="Helical" evidence="6">
    <location>
        <begin position="75"/>
        <end position="93"/>
    </location>
</feature>
<name>A0A235C137_UNCW3</name>
<accession>A0A235C137</accession>
<evidence type="ECO:0000259" key="7">
    <source>
        <dbReference type="Pfam" id="PF00892"/>
    </source>
</evidence>
<dbReference type="InterPro" id="IPR050638">
    <property type="entry name" value="AA-Vitamin_Transporters"/>
</dbReference>
<dbReference type="Pfam" id="PF00892">
    <property type="entry name" value="EamA"/>
    <property type="match status" value="2"/>
</dbReference>
<evidence type="ECO:0000256" key="6">
    <source>
        <dbReference type="SAM" id="Phobius"/>
    </source>
</evidence>
<evidence type="ECO:0000256" key="5">
    <source>
        <dbReference type="ARBA" id="ARBA00023136"/>
    </source>
</evidence>
<keyword evidence="3 6" id="KW-0812">Transmembrane</keyword>
<comment type="caution">
    <text evidence="8">The sequence shown here is derived from an EMBL/GenBank/DDBJ whole genome shotgun (WGS) entry which is preliminary data.</text>
</comment>
<dbReference type="SUPFAM" id="SSF103481">
    <property type="entry name" value="Multidrug resistance efflux transporter EmrE"/>
    <property type="match status" value="2"/>
</dbReference>
<proteinExistence type="predicted"/>
<feature type="transmembrane region" description="Helical" evidence="6">
    <location>
        <begin position="157"/>
        <end position="174"/>
    </location>
</feature>
<comment type="subcellular location">
    <subcellularLocation>
        <location evidence="1">Cell membrane</location>
        <topology evidence="1">Multi-pass membrane protein</topology>
    </subcellularLocation>
</comment>
<organism evidence="8 9">
    <name type="scientific">candidate division WOR-3 bacterium JGI_Cruoil_03_44_89</name>
    <dbReference type="NCBI Taxonomy" id="1973748"/>
    <lineage>
        <taxon>Bacteria</taxon>
        <taxon>Bacteria division WOR-3</taxon>
    </lineage>
</organism>
<dbReference type="GO" id="GO:0005886">
    <property type="term" value="C:plasma membrane"/>
    <property type="evidence" value="ECO:0007669"/>
    <property type="project" value="UniProtKB-SubCell"/>
</dbReference>
<dbReference type="InterPro" id="IPR037185">
    <property type="entry name" value="EmrE-like"/>
</dbReference>
<feature type="domain" description="EamA" evidence="7">
    <location>
        <begin position="157"/>
        <end position="285"/>
    </location>
</feature>
<evidence type="ECO:0000256" key="2">
    <source>
        <dbReference type="ARBA" id="ARBA00022475"/>
    </source>
</evidence>
<evidence type="ECO:0000256" key="1">
    <source>
        <dbReference type="ARBA" id="ARBA00004651"/>
    </source>
</evidence>
<dbReference type="InterPro" id="IPR000620">
    <property type="entry name" value="EamA_dom"/>
</dbReference>
<evidence type="ECO:0000313" key="9">
    <source>
        <dbReference type="Proteomes" id="UP000215215"/>
    </source>
</evidence>
<keyword evidence="5 6" id="KW-0472">Membrane</keyword>
<feature type="transmembrane region" description="Helical" evidence="6">
    <location>
        <begin position="127"/>
        <end position="145"/>
    </location>
</feature>
<reference evidence="8 9" key="1">
    <citation type="submission" date="2017-07" db="EMBL/GenBank/DDBJ databases">
        <title>Recovery of genomes from metagenomes via a dereplication, aggregation, and scoring strategy.</title>
        <authorList>
            <person name="Sieber C.M."/>
            <person name="Probst A.J."/>
            <person name="Sharrar A."/>
            <person name="Thomas B.C."/>
            <person name="Hess M."/>
            <person name="Tringe S.G."/>
            <person name="Banfield J.F."/>
        </authorList>
    </citation>
    <scope>NUCLEOTIDE SEQUENCE [LARGE SCALE GENOMIC DNA]</scope>
    <source>
        <strain evidence="8">JGI_Cruoil_03_44_89</strain>
    </source>
</reference>
<dbReference type="PANTHER" id="PTHR32322:SF18">
    <property type="entry name" value="S-ADENOSYLMETHIONINE_S-ADENOSYLHOMOCYSTEINE TRANSPORTER"/>
    <property type="match status" value="1"/>
</dbReference>
<dbReference type="Proteomes" id="UP000215215">
    <property type="component" value="Unassembled WGS sequence"/>
</dbReference>
<protein>
    <submittedName>
        <fullName evidence="8">EamA family transporter</fullName>
    </submittedName>
</protein>
<feature type="transmembrane region" description="Helical" evidence="6">
    <location>
        <begin position="35"/>
        <end position="55"/>
    </location>
</feature>
<dbReference type="EMBL" id="NOZQ01000009">
    <property type="protein sequence ID" value="OYD17515.1"/>
    <property type="molecule type" value="Genomic_DNA"/>
</dbReference>
<evidence type="ECO:0000313" key="8">
    <source>
        <dbReference type="EMBL" id="OYD17515.1"/>
    </source>
</evidence>
<feature type="transmembrane region" description="Helical" evidence="6">
    <location>
        <begin position="105"/>
        <end position="120"/>
    </location>
</feature>
<dbReference type="PANTHER" id="PTHR32322">
    <property type="entry name" value="INNER MEMBRANE TRANSPORTER"/>
    <property type="match status" value="1"/>
</dbReference>